<evidence type="ECO:0000313" key="3">
    <source>
        <dbReference type="EMBL" id="GGF40910.1"/>
    </source>
</evidence>
<dbReference type="Gene3D" id="3.40.190.150">
    <property type="entry name" value="Bordetella uptake gene, domain 1"/>
    <property type="match status" value="1"/>
</dbReference>
<comment type="caution">
    <text evidence="3">The sequence shown here is derived from an EMBL/GenBank/DDBJ whole genome shotgun (WGS) entry which is preliminary data.</text>
</comment>
<organism evidence="3 4">
    <name type="scientific">Ornithinimicrobium tianjinense</name>
    <dbReference type="NCBI Taxonomy" id="1195761"/>
    <lineage>
        <taxon>Bacteria</taxon>
        <taxon>Bacillati</taxon>
        <taxon>Actinomycetota</taxon>
        <taxon>Actinomycetes</taxon>
        <taxon>Micrococcales</taxon>
        <taxon>Ornithinimicrobiaceae</taxon>
        <taxon>Ornithinimicrobium</taxon>
    </lineage>
</organism>
<reference evidence="3" key="1">
    <citation type="journal article" date="2014" name="Int. J. Syst. Evol. Microbiol.">
        <title>Complete genome sequence of Corynebacterium casei LMG S-19264T (=DSM 44701T), isolated from a smear-ripened cheese.</title>
        <authorList>
            <consortium name="US DOE Joint Genome Institute (JGI-PGF)"/>
            <person name="Walter F."/>
            <person name="Albersmeier A."/>
            <person name="Kalinowski J."/>
            <person name="Ruckert C."/>
        </authorList>
    </citation>
    <scope>NUCLEOTIDE SEQUENCE</scope>
    <source>
        <strain evidence="3">CGMCC 1.12160</strain>
    </source>
</reference>
<dbReference type="AlphaFoldDB" id="A0A917BI20"/>
<protein>
    <submittedName>
        <fullName evidence="3">C4-dicarboxylate ABC transporter substrate-binding protein</fullName>
    </submittedName>
</protein>
<proteinExistence type="inferred from homology"/>
<dbReference type="EMBL" id="BMEM01000001">
    <property type="protein sequence ID" value="GGF40910.1"/>
    <property type="molecule type" value="Genomic_DNA"/>
</dbReference>
<feature type="signal peptide" evidence="2">
    <location>
        <begin position="1"/>
        <end position="18"/>
    </location>
</feature>
<keyword evidence="2" id="KW-0732">Signal</keyword>
<dbReference type="SUPFAM" id="SSF53850">
    <property type="entry name" value="Periplasmic binding protein-like II"/>
    <property type="match status" value="1"/>
</dbReference>
<dbReference type="RefSeq" id="WP_188428089.1">
    <property type="nucleotide sequence ID" value="NZ_BAABKH010000010.1"/>
</dbReference>
<dbReference type="InterPro" id="IPR005064">
    <property type="entry name" value="BUG"/>
</dbReference>
<dbReference type="Pfam" id="PF03401">
    <property type="entry name" value="TctC"/>
    <property type="match status" value="1"/>
</dbReference>
<dbReference type="PANTHER" id="PTHR42928:SF3">
    <property type="entry name" value="UPF0065 PROTEIN YFLP"/>
    <property type="match status" value="1"/>
</dbReference>
<dbReference type="PROSITE" id="PS51257">
    <property type="entry name" value="PROKAR_LIPOPROTEIN"/>
    <property type="match status" value="1"/>
</dbReference>
<dbReference type="Proteomes" id="UP000605670">
    <property type="component" value="Unassembled WGS sequence"/>
</dbReference>
<name>A0A917BI20_9MICO</name>
<reference evidence="3" key="2">
    <citation type="submission" date="2020-09" db="EMBL/GenBank/DDBJ databases">
        <authorList>
            <person name="Sun Q."/>
            <person name="Zhou Y."/>
        </authorList>
    </citation>
    <scope>NUCLEOTIDE SEQUENCE</scope>
    <source>
        <strain evidence="3">CGMCC 1.12160</strain>
    </source>
</reference>
<dbReference type="PANTHER" id="PTHR42928">
    <property type="entry name" value="TRICARBOXYLATE-BINDING PROTEIN"/>
    <property type="match status" value="1"/>
</dbReference>
<evidence type="ECO:0000256" key="1">
    <source>
        <dbReference type="ARBA" id="ARBA00006987"/>
    </source>
</evidence>
<dbReference type="InterPro" id="IPR042100">
    <property type="entry name" value="Bug_dom1"/>
</dbReference>
<dbReference type="CDD" id="cd07012">
    <property type="entry name" value="PBP2_Bug_TTT"/>
    <property type="match status" value="1"/>
</dbReference>
<sequence>MRKHTLAAVVSATALTLAACGSDGADSGADDAAAGDYPKGPVKVIAPADPGSGWDLTARAVAADLAKEKIVTTPLPVENKPGAVGTVFLADMVEQQKGKDDVIAVTSMAMNVNTAMGQTPYSYKDVTMIAALSAEHFIVVTPKDSPYQDLDSALKAIADDPGSVPVGAATDDQFPFSLIVNEAEGDPTTINYVTYEGGGEQSTALLAGDVQLAIAGVSEFLPLLESGELRPLAVLAEEPIEGLDAPTTAELGYDVTIANWRGFYGPPEMPEEAVAFWQDAIEQLSTSESWKATAEKNQWTTQFMKGEDLTSYLDKTQQQVDEGYALVSGG</sequence>
<evidence type="ECO:0000256" key="2">
    <source>
        <dbReference type="SAM" id="SignalP"/>
    </source>
</evidence>
<feature type="chain" id="PRO_5038970412" evidence="2">
    <location>
        <begin position="19"/>
        <end position="330"/>
    </location>
</feature>
<dbReference type="PIRSF" id="PIRSF017082">
    <property type="entry name" value="YflP"/>
    <property type="match status" value="1"/>
</dbReference>
<keyword evidence="4" id="KW-1185">Reference proteome</keyword>
<gene>
    <name evidence="3" type="ORF">GCM10011366_05770</name>
</gene>
<dbReference type="Gene3D" id="3.40.190.10">
    <property type="entry name" value="Periplasmic binding protein-like II"/>
    <property type="match status" value="1"/>
</dbReference>
<accession>A0A917BI20</accession>
<comment type="similarity">
    <text evidence="1">Belongs to the UPF0065 (bug) family.</text>
</comment>
<evidence type="ECO:0000313" key="4">
    <source>
        <dbReference type="Proteomes" id="UP000605670"/>
    </source>
</evidence>